<evidence type="ECO:0000313" key="2">
    <source>
        <dbReference type="Proteomes" id="UP001055811"/>
    </source>
</evidence>
<reference evidence="1 2" key="2">
    <citation type="journal article" date="2022" name="Mol. Ecol. Resour.">
        <title>The genomes of chicory, endive, great burdock and yacon provide insights into Asteraceae paleo-polyploidization history and plant inulin production.</title>
        <authorList>
            <person name="Fan W."/>
            <person name="Wang S."/>
            <person name="Wang H."/>
            <person name="Wang A."/>
            <person name="Jiang F."/>
            <person name="Liu H."/>
            <person name="Zhao H."/>
            <person name="Xu D."/>
            <person name="Zhang Y."/>
        </authorList>
    </citation>
    <scope>NUCLEOTIDE SEQUENCE [LARGE SCALE GENOMIC DNA]</scope>
    <source>
        <strain evidence="2">cv. Punajuju</strain>
        <tissue evidence="1">Leaves</tissue>
    </source>
</reference>
<keyword evidence="2" id="KW-1185">Reference proteome</keyword>
<dbReference type="EMBL" id="CM042009">
    <property type="protein sequence ID" value="KAI3790178.1"/>
    <property type="molecule type" value="Genomic_DNA"/>
</dbReference>
<comment type="caution">
    <text evidence="1">The sequence shown here is derived from an EMBL/GenBank/DDBJ whole genome shotgun (WGS) entry which is preliminary data.</text>
</comment>
<protein>
    <submittedName>
        <fullName evidence="1">Uncharacterized protein</fullName>
    </submittedName>
</protein>
<reference evidence="2" key="1">
    <citation type="journal article" date="2022" name="Mol. Ecol. Resour.">
        <title>The genomes of chicory, endive, great burdock and yacon provide insights into Asteraceae palaeo-polyploidization history and plant inulin production.</title>
        <authorList>
            <person name="Fan W."/>
            <person name="Wang S."/>
            <person name="Wang H."/>
            <person name="Wang A."/>
            <person name="Jiang F."/>
            <person name="Liu H."/>
            <person name="Zhao H."/>
            <person name="Xu D."/>
            <person name="Zhang Y."/>
        </authorList>
    </citation>
    <scope>NUCLEOTIDE SEQUENCE [LARGE SCALE GENOMIC DNA]</scope>
    <source>
        <strain evidence="2">cv. Punajuju</strain>
    </source>
</reference>
<accession>A0ACB9H2V8</accession>
<dbReference type="Proteomes" id="UP001055811">
    <property type="component" value="Linkage Group LG01"/>
</dbReference>
<gene>
    <name evidence="1" type="ORF">L2E82_03019</name>
</gene>
<name>A0ACB9H2V8_CICIN</name>
<organism evidence="1 2">
    <name type="scientific">Cichorium intybus</name>
    <name type="common">Chicory</name>
    <dbReference type="NCBI Taxonomy" id="13427"/>
    <lineage>
        <taxon>Eukaryota</taxon>
        <taxon>Viridiplantae</taxon>
        <taxon>Streptophyta</taxon>
        <taxon>Embryophyta</taxon>
        <taxon>Tracheophyta</taxon>
        <taxon>Spermatophyta</taxon>
        <taxon>Magnoliopsida</taxon>
        <taxon>eudicotyledons</taxon>
        <taxon>Gunneridae</taxon>
        <taxon>Pentapetalae</taxon>
        <taxon>asterids</taxon>
        <taxon>campanulids</taxon>
        <taxon>Asterales</taxon>
        <taxon>Asteraceae</taxon>
        <taxon>Cichorioideae</taxon>
        <taxon>Cichorieae</taxon>
        <taxon>Cichoriinae</taxon>
        <taxon>Cichorium</taxon>
    </lineage>
</organism>
<sequence>MMIDEKINTYPTSRVSFNIFHSLFTACSTSVVTLDDEQWHLYLSFSFPFFKLQSSLNLCAYFLCAAVELADDTCLRMAEKNETVTTEAQSHRFIGPPPQPWLPFIHSNVIVDFRKKSANNQGCYRRFQRLEECLMEAPIIFDEGGKALPIWSLARRSTVSSAGARVADISAVKHG</sequence>
<proteinExistence type="predicted"/>
<evidence type="ECO:0000313" key="1">
    <source>
        <dbReference type="EMBL" id="KAI3790178.1"/>
    </source>
</evidence>